<sequence>MSPLSSCEAPNSSTYPLRNLFGLPFLRRCLGQTRIDGSVQQPTYLTKIRRPFLRKNLPVTIPTELNIETSDGLKIKVYYILLSLCRRTKVSTSLDASRKNQIAGDPDRGHKLSEDEIVKRSFSNLEMRQIELASNLIIDNISDASYADLQGHDTDKLDAVQAGNKVDFFSARLYGKIMQLIFNLDDGVDDEDFLVVARCRREKNYFPFIKSLRIGTWKFIQKEYVKDFFTKTHTHSAALDLFDKNQIRELSAKVEAVISIFYPVLQDYARGALDYQFSPRHEGKSPHADVHNSSAEREHLLLSELGDPDRGSLTEWRRIYQSDKPSCPFFTTYVIDLPGYGKTRLQFEGILDFFVIYFSCSKEELSWATGSGDIAWVLKSVSQTRNLDLDASQKDGIEKRTFYMVLYSRLVVLRRFLRYLLDFNVTPLDARRRLLLIQACPPCLSDNTDIFLEITKIPHLCSTEALAKQTEVALQDCNSCVTQLLRQNSSSDCPKFHVLIDEVQVVAQKYKTLSYWWKNPTLVAFVELVHEVIHPRGIIAGASGLPVETWYNVPLYASGRRSGTASLTTTRIWPNVSDTNEVHEKKMLRDWVLARFPELVDVPGLLDRIEKWLPSRPRLVTSLLEMYMQAEELLGDRIKIPYHKILSQAFCVSTGFQPMDGIIYESTEGEIPDAMAGCSFECSIMTVRKRFEQDGLEQDRRLLQLSSRMLYWWILSGKDRLNLELDHDSAVKLIDIGLAPLPSLPAPFPDCFMRNVDHSAAMTEPYTSLSYMALLSSKKKHVFKTAMAWALLDPSEKGSLFEDLTVFVLMENLGRPDGCCLSDVICFRNPAPIWAATRYLLVGLVKNESDDTFTSVPVTWNSGASPRLGFKPTQPEAFHQWLSDPHGVPFIFPQVYHGAEGFAVLENIATKERVILAVQNKVGRIEPLLDAQNVLENLYVIEGELPADTHMLEIWPTLTSDITQAENAIVEHEKVKEGLQRREHPRVIHVIATVHDDIEYQRALDKYNSSTLGVLRLNAISAYDEHVLWVLRSLAASWVRI</sequence>
<evidence type="ECO:0000313" key="1">
    <source>
        <dbReference type="EMBL" id="KAK0442137.1"/>
    </source>
</evidence>
<dbReference type="Proteomes" id="UP001175226">
    <property type="component" value="Unassembled WGS sequence"/>
</dbReference>
<proteinExistence type="predicted"/>
<name>A0AA39JHB2_9AGAR</name>
<dbReference type="AlphaFoldDB" id="A0AA39JHB2"/>
<keyword evidence="2" id="KW-1185">Reference proteome</keyword>
<accession>A0AA39JHB2</accession>
<comment type="caution">
    <text evidence="1">The sequence shown here is derived from an EMBL/GenBank/DDBJ whole genome shotgun (WGS) entry which is preliminary data.</text>
</comment>
<dbReference type="EMBL" id="JAUEPT010000027">
    <property type="protein sequence ID" value="KAK0442137.1"/>
    <property type="molecule type" value="Genomic_DNA"/>
</dbReference>
<evidence type="ECO:0000313" key="2">
    <source>
        <dbReference type="Proteomes" id="UP001175226"/>
    </source>
</evidence>
<organism evidence="1 2">
    <name type="scientific">Armillaria borealis</name>
    <dbReference type="NCBI Taxonomy" id="47425"/>
    <lineage>
        <taxon>Eukaryota</taxon>
        <taxon>Fungi</taxon>
        <taxon>Dikarya</taxon>
        <taxon>Basidiomycota</taxon>
        <taxon>Agaricomycotina</taxon>
        <taxon>Agaricomycetes</taxon>
        <taxon>Agaricomycetidae</taxon>
        <taxon>Agaricales</taxon>
        <taxon>Marasmiineae</taxon>
        <taxon>Physalacriaceae</taxon>
        <taxon>Armillaria</taxon>
    </lineage>
</organism>
<gene>
    <name evidence="1" type="ORF">EV421DRAFT_1736379</name>
</gene>
<reference evidence="1" key="1">
    <citation type="submission" date="2023-06" db="EMBL/GenBank/DDBJ databases">
        <authorList>
            <consortium name="Lawrence Berkeley National Laboratory"/>
            <person name="Ahrendt S."/>
            <person name="Sahu N."/>
            <person name="Indic B."/>
            <person name="Wong-Bajracharya J."/>
            <person name="Merenyi Z."/>
            <person name="Ke H.-M."/>
            <person name="Monk M."/>
            <person name="Kocsube S."/>
            <person name="Drula E."/>
            <person name="Lipzen A."/>
            <person name="Balint B."/>
            <person name="Henrissat B."/>
            <person name="Andreopoulos B."/>
            <person name="Martin F.M."/>
            <person name="Harder C.B."/>
            <person name="Rigling D."/>
            <person name="Ford K.L."/>
            <person name="Foster G.D."/>
            <person name="Pangilinan J."/>
            <person name="Papanicolaou A."/>
            <person name="Barry K."/>
            <person name="LaButti K."/>
            <person name="Viragh M."/>
            <person name="Koriabine M."/>
            <person name="Yan M."/>
            <person name="Riley R."/>
            <person name="Champramary S."/>
            <person name="Plett K.L."/>
            <person name="Tsai I.J."/>
            <person name="Slot J."/>
            <person name="Sipos G."/>
            <person name="Plett J."/>
            <person name="Nagy L.G."/>
            <person name="Grigoriev I.V."/>
        </authorList>
    </citation>
    <scope>NUCLEOTIDE SEQUENCE</scope>
    <source>
        <strain evidence="1">FPL87.14</strain>
    </source>
</reference>
<protein>
    <submittedName>
        <fullName evidence="1">Uncharacterized protein</fullName>
    </submittedName>
</protein>